<dbReference type="SUPFAM" id="SSF46689">
    <property type="entry name" value="Homeodomain-like"/>
    <property type="match status" value="1"/>
</dbReference>
<evidence type="ECO:0000313" key="7">
    <source>
        <dbReference type="EMBL" id="CAH9121073.1"/>
    </source>
</evidence>
<keyword evidence="3" id="KW-0804">Transcription</keyword>
<proteinExistence type="predicted"/>
<dbReference type="InterPro" id="IPR046955">
    <property type="entry name" value="PHR1-like"/>
</dbReference>
<dbReference type="PANTHER" id="PTHR31314:SF164">
    <property type="entry name" value="HTH MYB-TYPE DOMAIN-CONTAINING PROTEIN"/>
    <property type="match status" value="1"/>
</dbReference>
<dbReference type="PANTHER" id="PTHR31314">
    <property type="entry name" value="MYB FAMILY TRANSCRIPTION FACTOR PHL7-LIKE"/>
    <property type="match status" value="1"/>
</dbReference>
<keyword evidence="2" id="KW-0805">Transcription regulation</keyword>
<dbReference type="NCBIfam" id="TIGR01557">
    <property type="entry name" value="myb_SHAQKYF"/>
    <property type="match status" value="1"/>
</dbReference>
<evidence type="ECO:0000313" key="8">
    <source>
        <dbReference type="Proteomes" id="UP001152523"/>
    </source>
</evidence>
<dbReference type="PROSITE" id="PS51294">
    <property type="entry name" value="HTH_MYB"/>
    <property type="match status" value="1"/>
</dbReference>
<keyword evidence="8" id="KW-1185">Reference proteome</keyword>
<accession>A0AAV0EBB9</accession>
<reference evidence="7" key="1">
    <citation type="submission" date="2022-07" db="EMBL/GenBank/DDBJ databases">
        <authorList>
            <person name="Macas J."/>
            <person name="Novak P."/>
            <person name="Neumann P."/>
        </authorList>
    </citation>
    <scope>NUCLEOTIDE SEQUENCE</scope>
</reference>
<feature type="non-terminal residue" evidence="7">
    <location>
        <position position="295"/>
    </location>
</feature>
<dbReference type="Proteomes" id="UP001152523">
    <property type="component" value="Unassembled WGS sequence"/>
</dbReference>
<feature type="compositionally biased region" description="Basic and acidic residues" evidence="5">
    <location>
        <begin position="16"/>
        <end position="29"/>
    </location>
</feature>
<dbReference type="AlphaFoldDB" id="A0AAV0EBB9"/>
<dbReference type="InterPro" id="IPR006447">
    <property type="entry name" value="Myb_dom_plants"/>
</dbReference>
<evidence type="ECO:0000256" key="4">
    <source>
        <dbReference type="ARBA" id="ARBA00023242"/>
    </source>
</evidence>
<evidence type="ECO:0000256" key="2">
    <source>
        <dbReference type="ARBA" id="ARBA00023015"/>
    </source>
</evidence>
<organism evidence="7 8">
    <name type="scientific">Cuscuta epithymum</name>
    <dbReference type="NCBI Taxonomy" id="186058"/>
    <lineage>
        <taxon>Eukaryota</taxon>
        <taxon>Viridiplantae</taxon>
        <taxon>Streptophyta</taxon>
        <taxon>Embryophyta</taxon>
        <taxon>Tracheophyta</taxon>
        <taxon>Spermatophyta</taxon>
        <taxon>Magnoliopsida</taxon>
        <taxon>eudicotyledons</taxon>
        <taxon>Gunneridae</taxon>
        <taxon>Pentapetalae</taxon>
        <taxon>asterids</taxon>
        <taxon>lamiids</taxon>
        <taxon>Solanales</taxon>
        <taxon>Convolvulaceae</taxon>
        <taxon>Cuscuteae</taxon>
        <taxon>Cuscuta</taxon>
        <taxon>Cuscuta subgen. Cuscuta</taxon>
    </lineage>
</organism>
<name>A0AAV0EBB9_9ASTE</name>
<dbReference type="Gene3D" id="1.10.10.60">
    <property type="entry name" value="Homeodomain-like"/>
    <property type="match status" value="1"/>
</dbReference>
<feature type="compositionally biased region" description="Basic and acidic residues" evidence="5">
    <location>
        <begin position="46"/>
        <end position="55"/>
    </location>
</feature>
<feature type="compositionally biased region" description="Low complexity" evidence="5">
    <location>
        <begin position="59"/>
        <end position="74"/>
    </location>
</feature>
<dbReference type="GO" id="GO:0010597">
    <property type="term" value="P:green leaf volatile biosynthetic process"/>
    <property type="evidence" value="ECO:0007669"/>
    <property type="project" value="UniProtKB-ARBA"/>
</dbReference>
<dbReference type="Pfam" id="PF00249">
    <property type="entry name" value="Myb_DNA-binding"/>
    <property type="match status" value="1"/>
</dbReference>
<feature type="compositionally biased region" description="Polar residues" evidence="5">
    <location>
        <begin position="203"/>
        <end position="213"/>
    </location>
</feature>
<feature type="domain" description="HTH myb-type" evidence="6">
    <location>
        <begin position="81"/>
        <end position="141"/>
    </location>
</feature>
<evidence type="ECO:0000256" key="3">
    <source>
        <dbReference type="ARBA" id="ARBA00023163"/>
    </source>
</evidence>
<feature type="region of interest" description="Disordered" evidence="5">
    <location>
        <begin position="203"/>
        <end position="227"/>
    </location>
</feature>
<dbReference type="InterPro" id="IPR017930">
    <property type="entry name" value="Myb_dom"/>
</dbReference>
<feature type="region of interest" description="Disordered" evidence="5">
    <location>
        <begin position="13"/>
        <end position="76"/>
    </location>
</feature>
<dbReference type="GO" id="GO:0005634">
    <property type="term" value="C:nucleus"/>
    <property type="evidence" value="ECO:0007669"/>
    <property type="project" value="UniProtKB-SubCell"/>
</dbReference>
<feature type="compositionally biased region" description="Basic and acidic residues" evidence="5">
    <location>
        <begin position="215"/>
        <end position="227"/>
    </location>
</feature>
<dbReference type="InterPro" id="IPR009057">
    <property type="entry name" value="Homeodomain-like_sf"/>
</dbReference>
<dbReference type="GO" id="GO:0000976">
    <property type="term" value="F:transcription cis-regulatory region binding"/>
    <property type="evidence" value="ECO:0007669"/>
    <property type="project" value="UniProtKB-ARBA"/>
</dbReference>
<comment type="subcellular location">
    <subcellularLocation>
        <location evidence="1">Nucleus</location>
    </subcellularLocation>
</comment>
<dbReference type="GO" id="GO:0003700">
    <property type="term" value="F:DNA-binding transcription factor activity"/>
    <property type="evidence" value="ECO:0007669"/>
    <property type="project" value="InterPro"/>
</dbReference>
<keyword evidence="4" id="KW-0539">Nucleus</keyword>
<dbReference type="EMBL" id="CAMAPF010000919">
    <property type="protein sequence ID" value="CAH9121073.1"/>
    <property type="molecule type" value="Genomic_DNA"/>
</dbReference>
<protein>
    <recommendedName>
        <fullName evidence="6">HTH myb-type domain-containing protein</fullName>
    </recommendedName>
</protein>
<comment type="caution">
    <text evidence="7">The sequence shown here is derived from an EMBL/GenBank/DDBJ whole genome shotgun (WGS) entry which is preliminary data.</text>
</comment>
<dbReference type="InterPro" id="IPR001005">
    <property type="entry name" value="SANT/Myb"/>
</dbReference>
<evidence type="ECO:0000256" key="5">
    <source>
        <dbReference type="SAM" id="MobiDB-lite"/>
    </source>
</evidence>
<evidence type="ECO:0000256" key="1">
    <source>
        <dbReference type="ARBA" id="ARBA00004123"/>
    </source>
</evidence>
<evidence type="ECO:0000259" key="6">
    <source>
        <dbReference type="PROSITE" id="PS51294"/>
    </source>
</evidence>
<sequence>MVEREICVDLNMTPLDEYHGEEDTMDPKTSRSSSNNDSGIDDDHEETGNNKKETMMRLGSSSHNNGNGNSSSGGVVRQYVRSKVPRLRWTHDLHLSFVHAVQRLGGQERATPKLVLKLMNVEGLSIAHVKSHLQMYRSKNVDGQGQVINEGTIYPTWTANNLQQNLWQLPAFDQRITSNFRFPRSRNNVNWISSRNNMTNLNSDSIFTTSPKGKSSRECDSTTRSAHDQLHGQNIKLMIMRNIGNGVSYSPFRNWNNFGATNEDKVAGDNEIDLKLSMDLVAMRDHQDDNFKSKT</sequence>
<dbReference type="FunFam" id="1.10.10.60:FF:000002">
    <property type="entry name" value="Myb family transcription factor"/>
    <property type="match status" value="1"/>
</dbReference>
<gene>
    <name evidence="7" type="ORF">CEPIT_LOCUS23423</name>
</gene>